<dbReference type="Pfam" id="PF00078">
    <property type="entry name" value="RVT_1"/>
    <property type="match status" value="1"/>
</dbReference>
<dbReference type="EMBL" id="JANJYI010000004">
    <property type="protein sequence ID" value="KAK2653687.1"/>
    <property type="molecule type" value="Genomic_DNA"/>
</dbReference>
<gene>
    <name evidence="2" type="ORF">Ddye_013543</name>
</gene>
<dbReference type="PANTHER" id="PTHR46890">
    <property type="entry name" value="NON-LTR RETROLELEMENT REVERSE TRANSCRIPTASE-LIKE PROTEIN-RELATED"/>
    <property type="match status" value="1"/>
</dbReference>
<keyword evidence="3" id="KW-1185">Reference proteome</keyword>
<dbReference type="AlphaFoldDB" id="A0AAD9X6L7"/>
<evidence type="ECO:0000313" key="3">
    <source>
        <dbReference type="Proteomes" id="UP001280121"/>
    </source>
</evidence>
<reference evidence="2" key="1">
    <citation type="journal article" date="2023" name="Plant J.">
        <title>Genome sequences and population genomics provide insights into the demographic history, inbreeding, and mutation load of two 'living fossil' tree species of Dipteronia.</title>
        <authorList>
            <person name="Feng Y."/>
            <person name="Comes H.P."/>
            <person name="Chen J."/>
            <person name="Zhu S."/>
            <person name="Lu R."/>
            <person name="Zhang X."/>
            <person name="Li P."/>
            <person name="Qiu J."/>
            <person name="Olsen K.M."/>
            <person name="Qiu Y."/>
        </authorList>
    </citation>
    <scope>NUCLEOTIDE SEQUENCE</scope>
    <source>
        <strain evidence="2">KIB01</strain>
    </source>
</reference>
<comment type="caution">
    <text evidence="2">The sequence shown here is derived from an EMBL/GenBank/DDBJ whole genome shotgun (WGS) entry which is preliminary data.</text>
</comment>
<sequence length="210" mass="24198">MRKDIKKKRRELSLANRSTIVLDRQQIGKLEEQLDTALEVEERFLDARFSEDEIRKVVFDMGPLKAPGLDGFPAIFFQNFWGIIGRNVMEACLRVLNEGVLVRNINSMVITLIWKVQSSVSMIDFLPISLCQVLYKIISKAITNRLRGVLGEVISETQCAFIPGRMISDNTIVGFECIHRLKRKRRKNGSFALKLDMSKAYDRVEWSFIK</sequence>
<accession>A0AAD9X6L7</accession>
<dbReference type="InterPro" id="IPR052343">
    <property type="entry name" value="Retrotransposon-Effector_Assoc"/>
</dbReference>
<feature type="domain" description="Reverse transcriptase" evidence="1">
    <location>
        <begin position="127"/>
        <end position="208"/>
    </location>
</feature>
<dbReference type="InterPro" id="IPR000477">
    <property type="entry name" value="RT_dom"/>
</dbReference>
<organism evidence="2 3">
    <name type="scientific">Dipteronia dyeriana</name>
    <dbReference type="NCBI Taxonomy" id="168575"/>
    <lineage>
        <taxon>Eukaryota</taxon>
        <taxon>Viridiplantae</taxon>
        <taxon>Streptophyta</taxon>
        <taxon>Embryophyta</taxon>
        <taxon>Tracheophyta</taxon>
        <taxon>Spermatophyta</taxon>
        <taxon>Magnoliopsida</taxon>
        <taxon>eudicotyledons</taxon>
        <taxon>Gunneridae</taxon>
        <taxon>Pentapetalae</taxon>
        <taxon>rosids</taxon>
        <taxon>malvids</taxon>
        <taxon>Sapindales</taxon>
        <taxon>Sapindaceae</taxon>
        <taxon>Hippocastanoideae</taxon>
        <taxon>Acereae</taxon>
        <taxon>Dipteronia</taxon>
    </lineage>
</organism>
<protein>
    <recommendedName>
        <fullName evidence="1">Reverse transcriptase domain-containing protein</fullName>
    </recommendedName>
</protein>
<evidence type="ECO:0000259" key="1">
    <source>
        <dbReference type="Pfam" id="PF00078"/>
    </source>
</evidence>
<dbReference type="PANTHER" id="PTHR46890:SF48">
    <property type="entry name" value="RNA-DIRECTED DNA POLYMERASE"/>
    <property type="match status" value="1"/>
</dbReference>
<proteinExistence type="predicted"/>
<name>A0AAD9X6L7_9ROSI</name>
<evidence type="ECO:0000313" key="2">
    <source>
        <dbReference type="EMBL" id="KAK2653687.1"/>
    </source>
</evidence>
<dbReference type="Proteomes" id="UP001280121">
    <property type="component" value="Unassembled WGS sequence"/>
</dbReference>